<protein>
    <submittedName>
        <fullName evidence="1">Uncharacterized protein</fullName>
    </submittedName>
</protein>
<accession>A0A2S1T240</accession>
<evidence type="ECO:0000313" key="1">
    <source>
        <dbReference type="EMBL" id="AWI32691.1"/>
    </source>
</evidence>
<dbReference type="RefSeq" id="WP_108908559.1">
    <property type="nucleotide sequence ID" value="NZ_CP029188.1"/>
</dbReference>
<name>A0A2S1T240_9ACTN</name>
<proteinExistence type="predicted"/>
<keyword evidence="2" id="KW-1185">Reference proteome</keyword>
<dbReference type="AlphaFoldDB" id="A0A2S1T240"/>
<dbReference type="KEGG" id="stir:DDW44_30715"/>
<organism evidence="1 2">
    <name type="scientific">Streptomyces tirandamycinicus</name>
    <dbReference type="NCBI Taxonomy" id="2174846"/>
    <lineage>
        <taxon>Bacteria</taxon>
        <taxon>Bacillati</taxon>
        <taxon>Actinomycetota</taxon>
        <taxon>Actinomycetes</taxon>
        <taxon>Kitasatosporales</taxon>
        <taxon>Streptomycetaceae</taxon>
        <taxon>Streptomyces</taxon>
    </lineage>
</organism>
<reference evidence="1 2" key="1">
    <citation type="submission" date="2018-05" db="EMBL/GenBank/DDBJ databases">
        <title>Complete genome sequence of sponge-derived Streptomyces sp. HNM0039.</title>
        <authorList>
            <person name="Huang X."/>
            <person name="Zhou S."/>
        </authorList>
    </citation>
    <scope>NUCLEOTIDE SEQUENCE [LARGE SCALE GENOMIC DNA]</scope>
    <source>
        <strain evidence="1 2">HNM0039</strain>
    </source>
</reference>
<gene>
    <name evidence="1" type="ORF">DDW44_30715</name>
</gene>
<dbReference type="Proteomes" id="UP000244900">
    <property type="component" value="Chromosome"/>
</dbReference>
<dbReference type="EMBL" id="CP029188">
    <property type="protein sequence ID" value="AWI32691.1"/>
    <property type="molecule type" value="Genomic_DNA"/>
</dbReference>
<sequence length="107" mass="11570">MNLNGPLVSIAPVGTDPDDSAAWTPIGGIADVQFDQADADAALLGSWRAAVVSFAMPVRLIRHLMPMRTQCAETLRVIEEHAQRKHIGLLLSMARAQTALLPCPRPF</sequence>
<evidence type="ECO:0000313" key="2">
    <source>
        <dbReference type="Proteomes" id="UP000244900"/>
    </source>
</evidence>